<evidence type="ECO:0000256" key="4">
    <source>
        <dbReference type="ARBA" id="ARBA00022640"/>
    </source>
</evidence>
<dbReference type="GO" id="GO:0016020">
    <property type="term" value="C:membrane"/>
    <property type="evidence" value="ECO:0007669"/>
    <property type="project" value="UniProtKB-SubCell"/>
</dbReference>
<dbReference type="GO" id="GO:0010277">
    <property type="term" value="F:chlorophyllide a oxygenase activity"/>
    <property type="evidence" value="ECO:0007669"/>
    <property type="project" value="InterPro"/>
</dbReference>
<dbReference type="GO" id="GO:0051537">
    <property type="term" value="F:2 iron, 2 sulfur cluster binding"/>
    <property type="evidence" value="ECO:0007669"/>
    <property type="project" value="UniProtKB-KW"/>
</dbReference>
<evidence type="ECO:0000256" key="2">
    <source>
        <dbReference type="ARBA" id="ARBA00004370"/>
    </source>
</evidence>
<keyword evidence="7" id="KW-0479">Metal-binding</keyword>
<dbReference type="Proteomes" id="UP000054558">
    <property type="component" value="Unassembled WGS sequence"/>
</dbReference>
<dbReference type="Pfam" id="PF00355">
    <property type="entry name" value="Rieske"/>
    <property type="match status" value="1"/>
</dbReference>
<feature type="transmembrane region" description="Helical" evidence="15">
    <location>
        <begin position="531"/>
        <end position="547"/>
    </location>
</feature>
<sequence>MATSSLCHLKSRFCGVLFRPPPQSSAETVRFPTAAPRISRTPTLQQRPSHRACSPLGKPLYKTKKKAASSRQAALQGSIVTDVSLPAVLAPPQDFSTNPPQDPAASKRNDIQRPEDDRVLSWKKIWFPVAILADLDVQKPTSVTLLNIEMVIWREQGGAWAAFMDRCPHRLAPLSEGRVEKGVLQCAYHGWAFDKKGTCVRNPHADSPQAEAKVCSDRRSRCQSFPTREAHGLLWVWPESGTDAWLEASMHALPEHPELLDPGWVGSEGPFNRLDEPINWDIMVENAMDLAHAPFVHHGVVAKMEDYRPMHAELTEASDDPSRGFEIQHDGYTQHQKEEDFKGTRRFTPNSIRVEYKYKSGRVDFFVLHFVPMKPGWTRGFLKVVHKNPPAIIKLVNRLPDWLLHSNALGIPDQDVLILHKQERNLRTSYRKGTKAYFLPNESDGGVIAFRTWLSEKAGGDVGWGNGATSADAGPQLPRSQLLNRFNRHAKGCHVCLRAMATIDRIRSALTFGAGVLFLLGIYVASRRGALANWVPAFIGAAVMLGLKEQLRRFRRTYVTGCNSAEVDYT</sequence>
<reference evidence="17 18" key="1">
    <citation type="journal article" date="2014" name="Nat. Commun.">
        <title>Klebsormidium flaccidum genome reveals primary factors for plant terrestrial adaptation.</title>
        <authorList>
            <person name="Hori K."/>
            <person name="Maruyama F."/>
            <person name="Fujisawa T."/>
            <person name="Togashi T."/>
            <person name="Yamamoto N."/>
            <person name="Seo M."/>
            <person name="Sato S."/>
            <person name="Yamada T."/>
            <person name="Mori H."/>
            <person name="Tajima N."/>
            <person name="Moriyama T."/>
            <person name="Ikeuchi M."/>
            <person name="Watanabe M."/>
            <person name="Wada H."/>
            <person name="Kobayashi K."/>
            <person name="Saito M."/>
            <person name="Masuda T."/>
            <person name="Sasaki-Sekimoto Y."/>
            <person name="Mashiguchi K."/>
            <person name="Awai K."/>
            <person name="Shimojima M."/>
            <person name="Masuda S."/>
            <person name="Iwai M."/>
            <person name="Nobusawa T."/>
            <person name="Narise T."/>
            <person name="Kondo S."/>
            <person name="Saito H."/>
            <person name="Sato R."/>
            <person name="Murakawa M."/>
            <person name="Ihara Y."/>
            <person name="Oshima-Yamada Y."/>
            <person name="Ohtaka K."/>
            <person name="Satoh M."/>
            <person name="Sonobe K."/>
            <person name="Ishii M."/>
            <person name="Ohtani R."/>
            <person name="Kanamori-Sato M."/>
            <person name="Honoki R."/>
            <person name="Miyazaki D."/>
            <person name="Mochizuki H."/>
            <person name="Umetsu J."/>
            <person name="Higashi K."/>
            <person name="Shibata D."/>
            <person name="Kamiya Y."/>
            <person name="Sato N."/>
            <person name="Nakamura Y."/>
            <person name="Tabata S."/>
            <person name="Ida S."/>
            <person name="Kurokawa K."/>
            <person name="Ohta H."/>
        </authorList>
    </citation>
    <scope>NUCLEOTIDE SEQUENCE [LARGE SCALE GENOMIC DNA]</scope>
    <source>
        <strain evidence="17 18">NIES-2285</strain>
    </source>
</reference>
<keyword evidence="12" id="KW-0411">Iron-sulfur</keyword>
<dbReference type="GO" id="GO:0009507">
    <property type="term" value="C:chloroplast"/>
    <property type="evidence" value="ECO:0007669"/>
    <property type="project" value="UniProtKB-SubCell"/>
</dbReference>
<keyword evidence="13 15" id="KW-0472">Membrane</keyword>
<evidence type="ECO:0000256" key="11">
    <source>
        <dbReference type="ARBA" id="ARBA00023004"/>
    </source>
</evidence>
<evidence type="ECO:0000256" key="12">
    <source>
        <dbReference type="ARBA" id="ARBA00023014"/>
    </source>
</evidence>
<dbReference type="SUPFAM" id="SSF55961">
    <property type="entry name" value="Bet v1-like"/>
    <property type="match status" value="1"/>
</dbReference>
<evidence type="ECO:0000256" key="9">
    <source>
        <dbReference type="ARBA" id="ARBA00022989"/>
    </source>
</evidence>
<feature type="transmembrane region" description="Helical" evidence="15">
    <location>
        <begin position="508"/>
        <end position="525"/>
    </location>
</feature>
<evidence type="ECO:0000256" key="7">
    <source>
        <dbReference type="ARBA" id="ARBA00022723"/>
    </source>
</evidence>
<evidence type="ECO:0000259" key="16">
    <source>
        <dbReference type="PROSITE" id="PS51296"/>
    </source>
</evidence>
<dbReference type="STRING" id="105231.A0A1Y1IGC5"/>
<keyword evidence="5 15" id="KW-0812">Transmembrane</keyword>
<keyword evidence="6" id="KW-0001">2Fe-2S</keyword>
<dbReference type="OMA" id="HRHTKHC"/>
<dbReference type="Gene3D" id="2.102.10.10">
    <property type="entry name" value="Rieske [2Fe-2S] iron-sulphur domain"/>
    <property type="match status" value="1"/>
</dbReference>
<organism evidence="17 18">
    <name type="scientific">Klebsormidium nitens</name>
    <name type="common">Green alga</name>
    <name type="synonym">Ulothrix nitens</name>
    <dbReference type="NCBI Taxonomy" id="105231"/>
    <lineage>
        <taxon>Eukaryota</taxon>
        <taxon>Viridiplantae</taxon>
        <taxon>Streptophyta</taxon>
        <taxon>Klebsormidiophyceae</taxon>
        <taxon>Klebsormidiales</taxon>
        <taxon>Klebsormidiaceae</taxon>
        <taxon>Klebsormidium</taxon>
    </lineage>
</organism>
<dbReference type="OrthoDB" id="426882at2759"/>
<dbReference type="PANTHER" id="PTHR21266:SF32">
    <property type="entry name" value="CHOLESTEROL 7-DESATURASE NVD"/>
    <property type="match status" value="1"/>
</dbReference>
<evidence type="ECO:0000256" key="1">
    <source>
        <dbReference type="ARBA" id="ARBA00004229"/>
    </source>
</evidence>
<feature type="domain" description="Rieske" evidence="16">
    <location>
        <begin position="126"/>
        <end position="236"/>
    </location>
</feature>
<dbReference type="PROSITE" id="PS51296">
    <property type="entry name" value="RIESKE"/>
    <property type="match status" value="1"/>
</dbReference>
<evidence type="ECO:0000256" key="13">
    <source>
        <dbReference type="ARBA" id="ARBA00023136"/>
    </source>
</evidence>
<dbReference type="GO" id="GO:0005737">
    <property type="term" value="C:cytoplasm"/>
    <property type="evidence" value="ECO:0000318"/>
    <property type="project" value="GO_Central"/>
</dbReference>
<dbReference type="InterPro" id="IPR050584">
    <property type="entry name" value="Cholesterol_7-desaturase"/>
</dbReference>
<dbReference type="InterPro" id="IPR013626">
    <property type="entry name" value="PaO"/>
</dbReference>
<evidence type="ECO:0000256" key="15">
    <source>
        <dbReference type="SAM" id="Phobius"/>
    </source>
</evidence>
<dbReference type="Gene3D" id="3.90.380.10">
    <property type="entry name" value="Naphthalene 1,2-dioxygenase Alpha Subunit, Chain A, domain 1"/>
    <property type="match status" value="1"/>
</dbReference>
<comment type="subcellular location">
    <subcellularLocation>
        <location evidence="2">Membrane</location>
    </subcellularLocation>
    <subcellularLocation>
        <location evidence="1">Plastid</location>
        <location evidence="1">Chloroplast</location>
    </subcellularLocation>
</comment>
<dbReference type="GO" id="GO:0046872">
    <property type="term" value="F:metal ion binding"/>
    <property type="evidence" value="ECO:0007669"/>
    <property type="project" value="UniProtKB-KW"/>
</dbReference>
<evidence type="ECO:0000256" key="5">
    <source>
        <dbReference type="ARBA" id="ARBA00022692"/>
    </source>
</evidence>
<evidence type="ECO:0000313" key="17">
    <source>
        <dbReference type="EMBL" id="GAQ89914.1"/>
    </source>
</evidence>
<keyword evidence="4" id="KW-0934">Plastid</keyword>
<dbReference type="PANTHER" id="PTHR21266">
    <property type="entry name" value="IRON-SULFUR DOMAIN CONTAINING PROTEIN"/>
    <property type="match status" value="1"/>
</dbReference>
<keyword evidence="18" id="KW-1185">Reference proteome</keyword>
<feature type="region of interest" description="Disordered" evidence="14">
    <location>
        <begin position="90"/>
        <end position="113"/>
    </location>
</feature>
<dbReference type="SUPFAM" id="SSF50022">
    <property type="entry name" value="ISP domain"/>
    <property type="match status" value="1"/>
</dbReference>
<evidence type="ECO:0000256" key="8">
    <source>
        <dbReference type="ARBA" id="ARBA00022946"/>
    </source>
</evidence>
<name>A0A1Y1IGC5_KLENI</name>
<dbReference type="AlphaFoldDB" id="A0A1Y1IGC5"/>
<keyword evidence="10" id="KW-0560">Oxidoreductase</keyword>
<dbReference type="EMBL" id="DF237526">
    <property type="protein sequence ID" value="GAQ89914.1"/>
    <property type="molecule type" value="Genomic_DNA"/>
</dbReference>
<protein>
    <recommendedName>
        <fullName evidence="16">Rieske domain-containing protein</fullName>
    </recommendedName>
</protein>
<dbReference type="InterPro" id="IPR017941">
    <property type="entry name" value="Rieske_2Fe-2S"/>
</dbReference>
<dbReference type="Pfam" id="PF08417">
    <property type="entry name" value="PaO"/>
    <property type="match status" value="1"/>
</dbReference>
<evidence type="ECO:0000313" key="18">
    <source>
        <dbReference type="Proteomes" id="UP000054558"/>
    </source>
</evidence>
<evidence type="ECO:0000256" key="10">
    <source>
        <dbReference type="ARBA" id="ARBA00023002"/>
    </source>
</evidence>
<gene>
    <name evidence="17" type="ORF">KFL_005770010</name>
</gene>
<keyword evidence="3" id="KW-0150">Chloroplast</keyword>
<keyword evidence="8" id="KW-0809">Transit peptide</keyword>
<dbReference type="GO" id="GO:0016491">
    <property type="term" value="F:oxidoreductase activity"/>
    <property type="evidence" value="ECO:0000318"/>
    <property type="project" value="GO_Central"/>
</dbReference>
<evidence type="ECO:0000256" key="14">
    <source>
        <dbReference type="SAM" id="MobiDB-lite"/>
    </source>
</evidence>
<accession>A0A1Y1IGC5</accession>
<dbReference type="InterPro" id="IPR036922">
    <property type="entry name" value="Rieske_2Fe-2S_sf"/>
</dbReference>
<keyword evidence="11" id="KW-0408">Iron</keyword>
<evidence type="ECO:0000256" key="3">
    <source>
        <dbReference type="ARBA" id="ARBA00022528"/>
    </source>
</evidence>
<evidence type="ECO:0000256" key="6">
    <source>
        <dbReference type="ARBA" id="ARBA00022714"/>
    </source>
</evidence>
<proteinExistence type="predicted"/>
<keyword evidence="9 15" id="KW-1133">Transmembrane helix</keyword>